<evidence type="ECO:0008006" key="7">
    <source>
        <dbReference type="Google" id="ProtNLM"/>
    </source>
</evidence>
<dbReference type="InterPro" id="IPR058240">
    <property type="entry name" value="rSAM_sf"/>
</dbReference>
<dbReference type="Proteomes" id="UP001304970">
    <property type="component" value="Chromosome"/>
</dbReference>
<keyword evidence="1" id="KW-0949">S-adenosyl-L-methionine</keyword>
<accession>A0AA96ZX74</accession>
<dbReference type="GO" id="GO:0051536">
    <property type="term" value="F:iron-sulfur cluster binding"/>
    <property type="evidence" value="ECO:0007669"/>
    <property type="project" value="UniProtKB-KW"/>
</dbReference>
<dbReference type="RefSeq" id="WP_338098255.1">
    <property type="nucleotide sequence ID" value="NZ_CP131061.1"/>
</dbReference>
<dbReference type="SUPFAM" id="SSF102114">
    <property type="entry name" value="Radical SAM enzymes"/>
    <property type="match status" value="1"/>
</dbReference>
<dbReference type="GO" id="GO:0003824">
    <property type="term" value="F:catalytic activity"/>
    <property type="evidence" value="ECO:0007669"/>
    <property type="project" value="InterPro"/>
</dbReference>
<evidence type="ECO:0000313" key="5">
    <source>
        <dbReference type="EMBL" id="WNY26737.1"/>
    </source>
</evidence>
<evidence type="ECO:0000256" key="1">
    <source>
        <dbReference type="ARBA" id="ARBA00022691"/>
    </source>
</evidence>
<evidence type="ECO:0000256" key="3">
    <source>
        <dbReference type="ARBA" id="ARBA00023004"/>
    </source>
</evidence>
<dbReference type="InterPro" id="IPR040087">
    <property type="entry name" value="MJ0021-like"/>
</dbReference>
<gene>
    <name evidence="5" type="ORF">MsAm2_05130</name>
</gene>
<keyword evidence="4" id="KW-0411">Iron-sulfur</keyword>
<dbReference type="Pfam" id="PF13353">
    <property type="entry name" value="Fer4_12"/>
    <property type="match status" value="1"/>
</dbReference>
<dbReference type="SFLD" id="SFLDG01108">
    <property type="entry name" value="Uncharacterised_Radical_SAM_Su"/>
    <property type="match status" value="1"/>
</dbReference>
<evidence type="ECO:0000256" key="2">
    <source>
        <dbReference type="ARBA" id="ARBA00022723"/>
    </source>
</evidence>
<keyword evidence="3" id="KW-0408">Iron</keyword>
<dbReference type="AlphaFoldDB" id="A0AA96ZX74"/>
<dbReference type="PANTHER" id="PTHR43288:SF1">
    <property type="entry name" value="GLYCYL-RADICAL ENZYME ACTIVATING ENZYME MJ0021-RELATED"/>
    <property type="match status" value="1"/>
</dbReference>
<name>A0AA96ZX74_9EURY</name>
<proteinExistence type="predicted"/>
<dbReference type="GeneID" id="89227922"/>
<dbReference type="PANTHER" id="PTHR43288">
    <property type="entry name" value="BIOTIN SYNTHASE-RELATED PROTEIN, RADICAL SAM SUPERFAMILY"/>
    <property type="match status" value="1"/>
</dbReference>
<dbReference type="CDD" id="cd01335">
    <property type="entry name" value="Radical_SAM"/>
    <property type="match status" value="1"/>
</dbReference>
<reference evidence="5 6" key="1">
    <citation type="submission" date="2023-07" db="EMBL/GenBank/DDBJ databases">
        <title>Closed genome sequence of Methanosarcinaceae archaeon Am2.</title>
        <authorList>
            <person name="Poehlein A."/>
            <person name="Protasov E."/>
            <person name="Platt K."/>
            <person name="Reeh H."/>
            <person name="Daniel R."/>
            <person name="Brune A."/>
        </authorList>
    </citation>
    <scope>NUCLEOTIDE SEQUENCE [LARGE SCALE GENOMIC DNA]</scope>
    <source>
        <strain evidence="5 6">Am2</strain>
    </source>
</reference>
<sequence length="382" mass="43027">MSEFKTVLSDGDLISGSFHRFLPDGCVCCREGAKMVLFVTGLCPRDCFYCPLSDDRKNRDVTFANERLILKGLDSDILKEAEAMNAKGTGITGGDPILKIQRTCGYISLLKNHFGQDHHIHLYTSLPADAGQIQMLADAGLDEIRFHPPYEMWDQLEGSVFEDAIQLAKNAGIIPGFEIPALCGAEHVADFAKKMDCFLNLNELEFSENNVAAMKDRGYSFIDNESNAVLGSLKIAKKICQKGGKINFCSSRYKDAVQLRLRLIRTAQKNARLFDEITSDGTVIYGKVQIRKSFLKEFITLLCDLEIPMDAYAVYDAEAGEDDGDFNEFDHFSRVEMAFGILEELCDIFVEDNISTFGDIQFWYLERYPFENGFVVESNRIF</sequence>
<dbReference type="GO" id="GO:0046872">
    <property type="term" value="F:metal ion binding"/>
    <property type="evidence" value="ECO:0007669"/>
    <property type="project" value="UniProtKB-KW"/>
</dbReference>
<keyword evidence="6" id="KW-1185">Reference proteome</keyword>
<dbReference type="InterPro" id="IPR013785">
    <property type="entry name" value="Aldolase_TIM"/>
</dbReference>
<keyword evidence="2" id="KW-0479">Metal-binding</keyword>
<dbReference type="InterPro" id="IPR007197">
    <property type="entry name" value="rSAM"/>
</dbReference>
<dbReference type="SFLD" id="SFLDS00029">
    <property type="entry name" value="Radical_SAM"/>
    <property type="match status" value="1"/>
</dbReference>
<protein>
    <recommendedName>
        <fullName evidence="7">Radical SAM protein</fullName>
    </recommendedName>
</protein>
<evidence type="ECO:0000256" key="4">
    <source>
        <dbReference type="ARBA" id="ARBA00023014"/>
    </source>
</evidence>
<evidence type="ECO:0000313" key="6">
    <source>
        <dbReference type="Proteomes" id="UP001304970"/>
    </source>
</evidence>
<dbReference type="Gene3D" id="3.20.20.70">
    <property type="entry name" value="Aldolase class I"/>
    <property type="match status" value="1"/>
</dbReference>
<dbReference type="EMBL" id="CP131061">
    <property type="protein sequence ID" value="WNY26737.1"/>
    <property type="molecule type" value="Genomic_DNA"/>
</dbReference>
<organism evidence="5 6">
    <name type="scientific">Methanolapillus ohkumae</name>
    <dbReference type="NCBI Taxonomy" id="3028298"/>
    <lineage>
        <taxon>Archaea</taxon>
        <taxon>Methanobacteriati</taxon>
        <taxon>Methanobacteriota</taxon>
        <taxon>Stenosarchaea group</taxon>
        <taxon>Methanomicrobia</taxon>
        <taxon>Methanosarcinales</taxon>
        <taxon>Methanosarcinaceae</taxon>
        <taxon>Methanolapillus</taxon>
    </lineage>
</organism>